<dbReference type="EMBL" id="CP001804">
    <property type="protein sequence ID" value="ACY18080.1"/>
    <property type="molecule type" value="Genomic_DNA"/>
</dbReference>
<dbReference type="InterPro" id="IPR019921">
    <property type="entry name" value="Lucif-like_OxRdtase_Rv2161c"/>
</dbReference>
<dbReference type="AlphaFoldDB" id="D0LG55"/>
<dbReference type="GO" id="GO:0008726">
    <property type="term" value="F:alkanesulfonate monooxygenase activity"/>
    <property type="evidence" value="ECO:0007669"/>
    <property type="project" value="TreeGrafter"/>
</dbReference>
<keyword evidence="7" id="KW-1185">Reference proteome</keyword>
<evidence type="ECO:0000313" key="7">
    <source>
        <dbReference type="Proteomes" id="UP000001880"/>
    </source>
</evidence>
<dbReference type="NCBIfam" id="TIGR03619">
    <property type="entry name" value="F420_Rv2161c"/>
    <property type="match status" value="1"/>
</dbReference>
<dbReference type="PANTHER" id="PTHR42847">
    <property type="entry name" value="ALKANESULFONATE MONOOXYGENASE"/>
    <property type="match status" value="1"/>
</dbReference>
<name>D0LG55_HALO1</name>
<protein>
    <submittedName>
        <fullName evidence="6">Luciferase-like, subgroup</fullName>
    </submittedName>
</protein>
<dbReference type="SUPFAM" id="SSF51679">
    <property type="entry name" value="Bacterial luciferase-like"/>
    <property type="match status" value="1"/>
</dbReference>
<dbReference type="OrthoDB" id="8477406at2"/>
<reference evidence="6 7" key="1">
    <citation type="journal article" date="2010" name="Stand. Genomic Sci.">
        <title>Complete genome sequence of Haliangium ochraceum type strain (SMP-2).</title>
        <authorList>
            <consortium name="US DOE Joint Genome Institute (JGI-PGF)"/>
            <person name="Ivanova N."/>
            <person name="Daum C."/>
            <person name="Lang E."/>
            <person name="Abt B."/>
            <person name="Kopitz M."/>
            <person name="Saunders E."/>
            <person name="Lapidus A."/>
            <person name="Lucas S."/>
            <person name="Glavina Del Rio T."/>
            <person name="Nolan M."/>
            <person name="Tice H."/>
            <person name="Copeland A."/>
            <person name="Cheng J.F."/>
            <person name="Chen F."/>
            <person name="Bruce D."/>
            <person name="Goodwin L."/>
            <person name="Pitluck S."/>
            <person name="Mavromatis K."/>
            <person name="Pati A."/>
            <person name="Mikhailova N."/>
            <person name="Chen A."/>
            <person name="Palaniappan K."/>
            <person name="Land M."/>
            <person name="Hauser L."/>
            <person name="Chang Y.J."/>
            <person name="Jeffries C.D."/>
            <person name="Detter J.C."/>
            <person name="Brettin T."/>
            <person name="Rohde M."/>
            <person name="Goker M."/>
            <person name="Bristow J."/>
            <person name="Markowitz V."/>
            <person name="Eisen J.A."/>
            <person name="Hugenholtz P."/>
            <person name="Kyrpides N.C."/>
            <person name="Klenk H.P."/>
        </authorList>
    </citation>
    <scope>NUCLEOTIDE SEQUENCE [LARGE SCALE GENOMIC DNA]</scope>
    <source>
        <strain evidence="7">DSM 14365 / CIP 107738 / JCM 11303 / AJ 13395 / SMP-2</strain>
    </source>
</reference>
<dbReference type="KEGG" id="hoh:Hoch_5598"/>
<dbReference type="InterPro" id="IPR050172">
    <property type="entry name" value="SsuD_RutA_monooxygenase"/>
</dbReference>
<dbReference type="Pfam" id="PF00296">
    <property type="entry name" value="Bac_luciferase"/>
    <property type="match status" value="1"/>
</dbReference>
<evidence type="ECO:0000256" key="3">
    <source>
        <dbReference type="ARBA" id="ARBA00023002"/>
    </source>
</evidence>
<dbReference type="InterPro" id="IPR011251">
    <property type="entry name" value="Luciferase-like_dom"/>
</dbReference>
<accession>D0LG55</accession>
<dbReference type="STRING" id="502025.Hoch_5598"/>
<evidence type="ECO:0000259" key="5">
    <source>
        <dbReference type="Pfam" id="PF00296"/>
    </source>
</evidence>
<dbReference type="eggNOG" id="COG2141">
    <property type="taxonomic scope" value="Bacteria"/>
</dbReference>
<evidence type="ECO:0000256" key="2">
    <source>
        <dbReference type="ARBA" id="ARBA00022643"/>
    </source>
</evidence>
<dbReference type="InterPro" id="IPR036661">
    <property type="entry name" value="Luciferase-like_sf"/>
</dbReference>
<dbReference type="Proteomes" id="UP000001880">
    <property type="component" value="Chromosome"/>
</dbReference>
<sequence length="294" mass="32456">MKIGVRIPAAGPPATRENLLASARWAEALGFHSVWVSDHVILPAPEEVRSHYPYDAEGRWPYPADTPWLDPLLALATVAQVAPSVSLGTSVLVAPLRHPVLLAKQIATLDYLSGGRVLLGIGAGWMREEFALLDQSSERRGARAAEMVAVMRALWRGERVEMQGHFYDLRGGQMAPTPVQEHLPIIWGGHSEHALRRVVACGDGWHPTRSTLEQLEHGMQRLRALCDERGRDFAELRIIARPGATYAIDERSHARHRELGIDDVVIDPPVDDPTLASFRAELERVAAVCGLTPR</sequence>
<gene>
    <name evidence="6" type="ordered locus">Hoch_5598</name>
</gene>
<dbReference type="RefSeq" id="WP_012830672.1">
    <property type="nucleotide sequence ID" value="NC_013440.1"/>
</dbReference>
<keyword evidence="2" id="KW-0288">FMN</keyword>
<evidence type="ECO:0000256" key="4">
    <source>
        <dbReference type="ARBA" id="ARBA00023033"/>
    </source>
</evidence>
<feature type="domain" description="Luciferase-like" evidence="5">
    <location>
        <begin position="13"/>
        <end position="257"/>
    </location>
</feature>
<keyword evidence="4" id="KW-0503">Monooxygenase</keyword>
<proteinExistence type="predicted"/>
<keyword evidence="1" id="KW-0285">Flavoprotein</keyword>
<evidence type="ECO:0000256" key="1">
    <source>
        <dbReference type="ARBA" id="ARBA00022630"/>
    </source>
</evidence>
<dbReference type="Gene3D" id="3.20.20.30">
    <property type="entry name" value="Luciferase-like domain"/>
    <property type="match status" value="1"/>
</dbReference>
<organism evidence="6 7">
    <name type="scientific">Haliangium ochraceum (strain DSM 14365 / JCM 11303 / SMP-2)</name>
    <dbReference type="NCBI Taxonomy" id="502025"/>
    <lineage>
        <taxon>Bacteria</taxon>
        <taxon>Pseudomonadati</taxon>
        <taxon>Myxococcota</taxon>
        <taxon>Polyangia</taxon>
        <taxon>Haliangiales</taxon>
        <taxon>Kofleriaceae</taxon>
        <taxon>Haliangium</taxon>
    </lineage>
</organism>
<dbReference type="PANTHER" id="PTHR42847:SF4">
    <property type="entry name" value="ALKANESULFONATE MONOOXYGENASE-RELATED"/>
    <property type="match status" value="1"/>
</dbReference>
<dbReference type="HOGENOM" id="CLU_027853_7_0_7"/>
<dbReference type="GO" id="GO:0046306">
    <property type="term" value="P:alkanesulfonate catabolic process"/>
    <property type="evidence" value="ECO:0007669"/>
    <property type="project" value="TreeGrafter"/>
</dbReference>
<evidence type="ECO:0000313" key="6">
    <source>
        <dbReference type="EMBL" id="ACY18080.1"/>
    </source>
</evidence>
<keyword evidence="3" id="KW-0560">Oxidoreductase</keyword>